<reference evidence="3" key="1">
    <citation type="submission" date="2018-10" db="EMBL/GenBank/DDBJ databases">
        <title>Effector identification in a new, highly contiguous assembly of the strawberry crown rot pathogen Phytophthora cactorum.</title>
        <authorList>
            <person name="Armitage A.D."/>
            <person name="Nellist C.F."/>
            <person name="Bates H."/>
            <person name="Vickerstaff R.J."/>
            <person name="Harrison R.J."/>
        </authorList>
    </citation>
    <scope>NUCLEOTIDE SEQUENCE</scope>
    <source>
        <strain evidence="2">15-7</strain>
        <strain evidence="3">4040</strain>
        <strain evidence="4">P415</strain>
        <strain evidence="5">P421</strain>
    </source>
</reference>
<proteinExistence type="predicted"/>
<keyword evidence="1" id="KW-0472">Membrane</keyword>
<dbReference type="VEuPathDB" id="FungiDB:PC110_g6266"/>
<name>A0A8T1DG77_9STRA</name>
<accession>A0A8T1DG77</accession>
<dbReference type="Proteomes" id="UP000697107">
    <property type="component" value="Unassembled WGS sequence"/>
</dbReference>
<protein>
    <submittedName>
        <fullName evidence="3">Uncharacterized protein</fullName>
    </submittedName>
</protein>
<dbReference type="Proteomes" id="UP000736787">
    <property type="component" value="Unassembled WGS sequence"/>
</dbReference>
<keyword evidence="1" id="KW-0812">Transmembrane</keyword>
<evidence type="ECO:0000313" key="6">
    <source>
        <dbReference type="Proteomes" id="UP000736787"/>
    </source>
</evidence>
<evidence type="ECO:0000313" key="5">
    <source>
        <dbReference type="EMBL" id="KAG3219722.1"/>
    </source>
</evidence>
<sequence length="175" mass="19230">MTRTGRMRITKAQDRKNRGCKSIIRPSAIAAYVTIAGRIIVWPLALLLLLLFTATGYLSDAIKADHSIFAFTERDSGCTGCLGPCKIAMLKYKLLEGVAITSAPPFFTFTFLPPTESLKNEWGTSPIVITGTAQELLDIRNMANLNLSPQMMRELCDFSSTRQQTAALNLAKSQP</sequence>
<dbReference type="EMBL" id="RCMG01000293">
    <property type="protein sequence ID" value="KAG2857384.1"/>
    <property type="molecule type" value="Genomic_DNA"/>
</dbReference>
<evidence type="ECO:0000313" key="4">
    <source>
        <dbReference type="EMBL" id="KAG2982427.1"/>
    </source>
</evidence>
<dbReference type="EMBL" id="RCMV01000299">
    <property type="protein sequence ID" value="KAG3219722.1"/>
    <property type="molecule type" value="Genomic_DNA"/>
</dbReference>
<evidence type="ECO:0000256" key="1">
    <source>
        <dbReference type="SAM" id="Phobius"/>
    </source>
</evidence>
<dbReference type="EMBL" id="RCML01000280">
    <property type="protein sequence ID" value="KAG2982427.1"/>
    <property type="molecule type" value="Genomic_DNA"/>
</dbReference>
<dbReference type="AlphaFoldDB" id="A0A8T1DG77"/>
<keyword evidence="1" id="KW-1133">Transmembrane helix</keyword>
<dbReference type="Proteomes" id="UP000760860">
    <property type="component" value="Unassembled WGS sequence"/>
</dbReference>
<evidence type="ECO:0000313" key="3">
    <source>
        <dbReference type="EMBL" id="KAG2939968.1"/>
    </source>
</evidence>
<dbReference type="Proteomes" id="UP000735874">
    <property type="component" value="Unassembled WGS sequence"/>
</dbReference>
<organism evidence="3 6">
    <name type="scientific">Phytophthora cactorum</name>
    <dbReference type="NCBI Taxonomy" id="29920"/>
    <lineage>
        <taxon>Eukaryota</taxon>
        <taxon>Sar</taxon>
        <taxon>Stramenopiles</taxon>
        <taxon>Oomycota</taxon>
        <taxon>Peronosporomycetes</taxon>
        <taxon>Peronosporales</taxon>
        <taxon>Peronosporaceae</taxon>
        <taxon>Phytophthora</taxon>
    </lineage>
</organism>
<comment type="caution">
    <text evidence="3">The sequence shown here is derived from an EMBL/GenBank/DDBJ whole genome shotgun (WGS) entry which is preliminary data.</text>
</comment>
<evidence type="ECO:0000313" key="2">
    <source>
        <dbReference type="EMBL" id="KAG2857384.1"/>
    </source>
</evidence>
<gene>
    <name evidence="2" type="ORF">PC113_g10734</name>
    <name evidence="3" type="ORF">PC117_g10727</name>
    <name evidence="4" type="ORF">PC118_g9990</name>
    <name evidence="5" type="ORF">PC129_g9510</name>
</gene>
<feature type="transmembrane region" description="Helical" evidence="1">
    <location>
        <begin position="29"/>
        <end position="52"/>
    </location>
</feature>
<dbReference type="EMBL" id="RCMK01000265">
    <property type="protein sequence ID" value="KAG2939968.1"/>
    <property type="molecule type" value="Genomic_DNA"/>
</dbReference>